<sequence>SVDKEVPYFRSEEEFSPNAPRYAPLQIILDSLAIRSTQVVDTYLSSSACTTNNETFHKFADRSIFYNSLSAGLSSTVLNHASKTNLDTNDDAVRALIYLCIASDGVKNSMTETTKEFAKALMQKLISNIHDSTLAAINKR</sequence>
<evidence type="ECO:0000313" key="2">
    <source>
        <dbReference type="Proteomes" id="UP000789405"/>
    </source>
</evidence>
<dbReference type="Proteomes" id="UP000789405">
    <property type="component" value="Unassembled WGS sequence"/>
</dbReference>
<name>A0A9N9KGV7_9GLOM</name>
<organism evidence="1 2">
    <name type="scientific">Dentiscutata erythropus</name>
    <dbReference type="NCBI Taxonomy" id="1348616"/>
    <lineage>
        <taxon>Eukaryota</taxon>
        <taxon>Fungi</taxon>
        <taxon>Fungi incertae sedis</taxon>
        <taxon>Mucoromycota</taxon>
        <taxon>Glomeromycotina</taxon>
        <taxon>Glomeromycetes</taxon>
        <taxon>Diversisporales</taxon>
        <taxon>Gigasporaceae</taxon>
        <taxon>Dentiscutata</taxon>
    </lineage>
</organism>
<keyword evidence="2" id="KW-1185">Reference proteome</keyword>
<comment type="caution">
    <text evidence="1">The sequence shown here is derived from an EMBL/GenBank/DDBJ whole genome shotgun (WGS) entry which is preliminary data.</text>
</comment>
<dbReference type="EMBL" id="CAJVPY010070701">
    <property type="protein sequence ID" value="CAG8828033.1"/>
    <property type="molecule type" value="Genomic_DNA"/>
</dbReference>
<proteinExistence type="predicted"/>
<dbReference type="OrthoDB" id="2432893at2759"/>
<feature type="non-terminal residue" evidence="1">
    <location>
        <position position="140"/>
    </location>
</feature>
<feature type="non-terminal residue" evidence="1">
    <location>
        <position position="1"/>
    </location>
</feature>
<evidence type="ECO:0000313" key="1">
    <source>
        <dbReference type="EMBL" id="CAG8828033.1"/>
    </source>
</evidence>
<reference evidence="1" key="1">
    <citation type="submission" date="2021-06" db="EMBL/GenBank/DDBJ databases">
        <authorList>
            <person name="Kallberg Y."/>
            <person name="Tangrot J."/>
            <person name="Rosling A."/>
        </authorList>
    </citation>
    <scope>NUCLEOTIDE SEQUENCE</scope>
    <source>
        <strain evidence="1">MA453B</strain>
    </source>
</reference>
<dbReference type="AlphaFoldDB" id="A0A9N9KGV7"/>
<accession>A0A9N9KGV7</accession>
<gene>
    <name evidence="1" type="ORF">DERYTH_LOCUS28411</name>
</gene>
<protein>
    <submittedName>
        <fullName evidence="1">9821_t:CDS:1</fullName>
    </submittedName>
</protein>